<gene>
    <name evidence="1" type="ORF">ALMOND_2B018347</name>
</gene>
<name>A0A5E4FIM3_PRUDU</name>
<evidence type="ECO:0000313" key="1">
    <source>
        <dbReference type="EMBL" id="VVA27887.1"/>
    </source>
</evidence>
<protein>
    <submittedName>
        <fullName evidence="1">Uncharacterized protein</fullName>
    </submittedName>
</protein>
<reference evidence="2" key="1">
    <citation type="journal article" date="2020" name="Plant J.">
        <title>Transposons played a major role in the diversification between the closely related almond and peach genomes: results from the almond genome sequence.</title>
        <authorList>
            <person name="Alioto T."/>
            <person name="Alexiou K.G."/>
            <person name="Bardil A."/>
            <person name="Barteri F."/>
            <person name="Castanera R."/>
            <person name="Cruz F."/>
            <person name="Dhingra A."/>
            <person name="Duval H."/>
            <person name="Fernandez I Marti A."/>
            <person name="Frias L."/>
            <person name="Galan B."/>
            <person name="Garcia J.L."/>
            <person name="Howad W."/>
            <person name="Gomez-Garrido J."/>
            <person name="Gut M."/>
            <person name="Julca I."/>
            <person name="Morata J."/>
            <person name="Puigdomenech P."/>
            <person name="Ribeca P."/>
            <person name="Rubio Cabetas M.J."/>
            <person name="Vlasova A."/>
            <person name="Wirthensohn M."/>
            <person name="Garcia-Mas J."/>
            <person name="Gabaldon T."/>
            <person name="Casacuberta J.M."/>
            <person name="Arus P."/>
        </authorList>
    </citation>
    <scope>NUCLEOTIDE SEQUENCE [LARGE SCALE GENOMIC DNA]</scope>
    <source>
        <strain evidence="2">cv. Texas</strain>
    </source>
</reference>
<accession>A0A5E4FIM3</accession>
<dbReference type="EMBL" id="CABIKO010000129">
    <property type="protein sequence ID" value="VVA27887.1"/>
    <property type="molecule type" value="Genomic_DNA"/>
</dbReference>
<dbReference type="InParanoid" id="A0A5E4FIM3"/>
<organism evidence="1 2">
    <name type="scientific">Prunus dulcis</name>
    <name type="common">Almond</name>
    <name type="synonym">Amygdalus dulcis</name>
    <dbReference type="NCBI Taxonomy" id="3755"/>
    <lineage>
        <taxon>Eukaryota</taxon>
        <taxon>Viridiplantae</taxon>
        <taxon>Streptophyta</taxon>
        <taxon>Embryophyta</taxon>
        <taxon>Tracheophyta</taxon>
        <taxon>Spermatophyta</taxon>
        <taxon>Magnoliopsida</taxon>
        <taxon>eudicotyledons</taxon>
        <taxon>Gunneridae</taxon>
        <taxon>Pentapetalae</taxon>
        <taxon>rosids</taxon>
        <taxon>fabids</taxon>
        <taxon>Rosales</taxon>
        <taxon>Rosaceae</taxon>
        <taxon>Amygdaloideae</taxon>
        <taxon>Amygdaleae</taxon>
        <taxon>Prunus</taxon>
    </lineage>
</organism>
<dbReference type="Gramene" id="VVA27887">
    <property type="protein sequence ID" value="VVA27887"/>
    <property type="gene ID" value="Prudul26B018347"/>
</dbReference>
<dbReference type="AlphaFoldDB" id="A0A5E4FIM3"/>
<sequence>MEMLRDKGGVWEKIVGKLGSGRFVEVVFGGGAELSHEQEVGDVTAPLVTRASEMCAGIETPVPRWHEQQLRFREGSDKFRRWGRVSETCRGFAIARS</sequence>
<evidence type="ECO:0000313" key="2">
    <source>
        <dbReference type="Proteomes" id="UP000327085"/>
    </source>
</evidence>
<dbReference type="Proteomes" id="UP000327085">
    <property type="component" value="Chromosome 6"/>
</dbReference>
<proteinExistence type="predicted"/>